<evidence type="ECO:0000313" key="2">
    <source>
        <dbReference type="EMBL" id="ACN30942.1"/>
    </source>
</evidence>
<dbReference type="PANTHER" id="PTHR45968:SF6">
    <property type="entry name" value="PROTEIN, PUTATIVE, EXPRESSED-RELATED"/>
    <property type="match status" value="1"/>
</dbReference>
<dbReference type="Gene3D" id="3.30.410.40">
    <property type="match status" value="1"/>
</dbReference>
<dbReference type="Gene3D" id="3.50.50.60">
    <property type="entry name" value="FAD/NAD(P)-binding domain"/>
    <property type="match status" value="1"/>
</dbReference>
<organism evidence="2">
    <name type="scientific">Zea mays</name>
    <name type="common">Maize</name>
    <dbReference type="NCBI Taxonomy" id="4577"/>
    <lineage>
        <taxon>Eukaryota</taxon>
        <taxon>Viridiplantae</taxon>
        <taxon>Streptophyta</taxon>
        <taxon>Embryophyta</taxon>
        <taxon>Tracheophyta</taxon>
        <taxon>Spermatophyta</taxon>
        <taxon>Magnoliopsida</taxon>
        <taxon>Liliopsida</taxon>
        <taxon>Poales</taxon>
        <taxon>Poaceae</taxon>
        <taxon>PACMAD clade</taxon>
        <taxon>Panicoideae</taxon>
        <taxon>Andropogonodae</taxon>
        <taxon>Andropogoneae</taxon>
        <taxon>Tripsacinae</taxon>
        <taxon>Zea</taxon>
    </lineage>
</organism>
<proteinExistence type="evidence at transcript level"/>
<dbReference type="InterPro" id="IPR051871">
    <property type="entry name" value="GMC_Oxidoreductase-Related"/>
</dbReference>
<dbReference type="SUPFAM" id="SSF54373">
    <property type="entry name" value="FAD-linked reductases, C-terminal domain"/>
    <property type="match status" value="1"/>
</dbReference>
<dbReference type="EMBL" id="BT065066">
    <property type="protein sequence ID" value="ACN30942.1"/>
    <property type="molecule type" value="mRNA"/>
</dbReference>
<protein>
    <submittedName>
        <fullName evidence="2">Uncharacterized protein</fullName>
    </submittedName>
</protein>
<feature type="region of interest" description="Disordered" evidence="1">
    <location>
        <begin position="184"/>
        <end position="220"/>
    </location>
</feature>
<dbReference type="AlphaFoldDB" id="C0P9U7"/>
<sequence>MLSGVGPQAHLEAHGVQVLVDQPMVGQGVADNPMNSVFIPSPVPVTLSLVQVVGITRSGSFIEGVSGSEFGIPVSEGARRLARSFGLFSPQTGQLGTLPPKQRTPEALERAAEAMRRLDRRAFRGGFILEKILGPVSSGHVELRSADPRANPGAGRGQLPQRRVLHAGQHRRCRSTRACCSWSAGASRPATCPTSSTSRTRWRTRPRRRPRSGSCPRTAW</sequence>
<dbReference type="PANTHER" id="PTHR45968">
    <property type="entry name" value="OSJNBA0019K04.7 PROTEIN"/>
    <property type="match status" value="1"/>
</dbReference>
<feature type="compositionally biased region" description="Basic residues" evidence="1">
    <location>
        <begin position="200"/>
        <end position="211"/>
    </location>
</feature>
<accession>C0P9U7</accession>
<feature type="compositionally biased region" description="Low complexity" evidence="1">
    <location>
        <begin position="187"/>
        <end position="199"/>
    </location>
</feature>
<reference evidence="2" key="1">
    <citation type="journal article" date="2009" name="PLoS Genet.">
        <title>Sequencing, mapping, and analysis of 27,455 maize full-length cDNAs.</title>
        <authorList>
            <person name="Soderlund C."/>
            <person name="Descour A."/>
            <person name="Kudrna D."/>
            <person name="Bomhoff M."/>
            <person name="Boyd L."/>
            <person name="Currie J."/>
            <person name="Angelova A."/>
            <person name="Collura K."/>
            <person name="Wissotski M."/>
            <person name="Ashley E."/>
            <person name="Morrow D."/>
            <person name="Fernandes J."/>
            <person name="Walbot V."/>
            <person name="Yu Y."/>
        </authorList>
    </citation>
    <scope>NUCLEOTIDE SEQUENCE</scope>
    <source>
        <strain evidence="2">B73</strain>
    </source>
</reference>
<evidence type="ECO:0000256" key="1">
    <source>
        <dbReference type="SAM" id="MobiDB-lite"/>
    </source>
</evidence>
<name>C0P9U7_MAIZE</name>
<dbReference type="InterPro" id="IPR036188">
    <property type="entry name" value="FAD/NAD-bd_sf"/>
</dbReference>